<keyword evidence="3 5" id="KW-1133">Transmembrane helix</keyword>
<dbReference type="GO" id="GO:0015379">
    <property type="term" value="F:potassium:chloride symporter activity"/>
    <property type="evidence" value="ECO:0007669"/>
    <property type="project" value="TreeGrafter"/>
</dbReference>
<protein>
    <submittedName>
        <fullName evidence="8">Solute carrier family 12 member 8-like isoform X3</fullName>
    </submittedName>
</protein>
<reference evidence="8" key="1">
    <citation type="submission" date="2025-08" db="UniProtKB">
        <authorList>
            <consortium name="RefSeq"/>
        </authorList>
    </citation>
    <scope>IDENTIFICATION</scope>
</reference>
<evidence type="ECO:0000259" key="6">
    <source>
        <dbReference type="Pfam" id="PF00324"/>
    </source>
</evidence>
<evidence type="ECO:0000256" key="1">
    <source>
        <dbReference type="ARBA" id="ARBA00004141"/>
    </source>
</evidence>
<feature type="transmembrane region" description="Helical" evidence="5">
    <location>
        <begin position="31"/>
        <end position="49"/>
    </location>
</feature>
<dbReference type="GO" id="GO:0016020">
    <property type="term" value="C:membrane"/>
    <property type="evidence" value="ECO:0007669"/>
    <property type="project" value="UniProtKB-SubCell"/>
</dbReference>
<dbReference type="GO" id="GO:0055075">
    <property type="term" value="P:potassium ion homeostasis"/>
    <property type="evidence" value="ECO:0007669"/>
    <property type="project" value="TreeGrafter"/>
</dbReference>
<evidence type="ECO:0000256" key="5">
    <source>
        <dbReference type="SAM" id="Phobius"/>
    </source>
</evidence>
<organism evidence="7 8">
    <name type="scientific">Diaphorina citri</name>
    <name type="common">Asian citrus psyllid</name>
    <dbReference type="NCBI Taxonomy" id="121845"/>
    <lineage>
        <taxon>Eukaryota</taxon>
        <taxon>Metazoa</taxon>
        <taxon>Ecdysozoa</taxon>
        <taxon>Arthropoda</taxon>
        <taxon>Hexapoda</taxon>
        <taxon>Insecta</taxon>
        <taxon>Pterygota</taxon>
        <taxon>Neoptera</taxon>
        <taxon>Paraneoptera</taxon>
        <taxon>Hemiptera</taxon>
        <taxon>Sternorrhyncha</taxon>
        <taxon>Psylloidea</taxon>
        <taxon>Psyllidae</taxon>
        <taxon>Diaphorininae</taxon>
        <taxon>Diaphorina</taxon>
    </lineage>
</organism>
<dbReference type="Proteomes" id="UP000079169">
    <property type="component" value="Unplaced"/>
</dbReference>
<accession>A0A3Q0IZ86</accession>
<evidence type="ECO:0000256" key="2">
    <source>
        <dbReference type="ARBA" id="ARBA00022692"/>
    </source>
</evidence>
<feature type="transmembrane region" description="Helical" evidence="5">
    <location>
        <begin position="70"/>
        <end position="92"/>
    </location>
</feature>
<comment type="subcellular location">
    <subcellularLocation>
        <location evidence="1">Membrane</location>
        <topology evidence="1">Multi-pass membrane protein</topology>
    </subcellularLocation>
</comment>
<keyword evidence="7" id="KW-1185">Reference proteome</keyword>
<dbReference type="Gene3D" id="1.20.1740.10">
    <property type="entry name" value="Amino acid/polyamine transporter I"/>
    <property type="match status" value="1"/>
</dbReference>
<dbReference type="GeneID" id="113467652"/>
<evidence type="ECO:0000313" key="7">
    <source>
        <dbReference type="Proteomes" id="UP000079169"/>
    </source>
</evidence>
<keyword evidence="4 5" id="KW-0472">Membrane</keyword>
<sequence length="142" mass="15463">MYQACSMTLKHHPSFSLDVLQGNLFSSYSPGYNFFTVLGVYFPAIIGFLNGANSSKELKDPCCDIPKGTLYALLTGTASYVLVGLTSAAVMIRTVTPSTPYASTLIVADMNSTSYTLLPKYGLREYFENSFRPSPPCSTRPS</sequence>
<dbReference type="AlphaFoldDB" id="A0A3Q0IZ86"/>
<dbReference type="RefSeq" id="XP_026679745.1">
    <property type="nucleotide sequence ID" value="XM_026823944.1"/>
</dbReference>
<dbReference type="PANTHER" id="PTHR11827:SF72">
    <property type="entry name" value="GH08340P"/>
    <property type="match status" value="1"/>
</dbReference>
<evidence type="ECO:0000313" key="8">
    <source>
        <dbReference type="RefSeq" id="XP_026679745.1"/>
    </source>
</evidence>
<feature type="domain" description="Amino acid permease/ SLC12A" evidence="6">
    <location>
        <begin position="24"/>
        <end position="94"/>
    </location>
</feature>
<dbReference type="GO" id="GO:0006884">
    <property type="term" value="P:cell volume homeostasis"/>
    <property type="evidence" value="ECO:0007669"/>
    <property type="project" value="TreeGrafter"/>
</dbReference>
<gene>
    <name evidence="8" type="primary">LOC113467652</name>
</gene>
<keyword evidence="2 5" id="KW-0812">Transmembrane</keyword>
<dbReference type="GO" id="GO:1990573">
    <property type="term" value="P:potassium ion import across plasma membrane"/>
    <property type="evidence" value="ECO:0007669"/>
    <property type="project" value="TreeGrafter"/>
</dbReference>
<evidence type="ECO:0000256" key="4">
    <source>
        <dbReference type="ARBA" id="ARBA00023136"/>
    </source>
</evidence>
<dbReference type="InterPro" id="IPR004841">
    <property type="entry name" value="AA-permease/SLC12A_dom"/>
</dbReference>
<dbReference type="Pfam" id="PF00324">
    <property type="entry name" value="AA_permease"/>
    <property type="match status" value="1"/>
</dbReference>
<proteinExistence type="predicted"/>
<evidence type="ECO:0000256" key="3">
    <source>
        <dbReference type="ARBA" id="ARBA00022989"/>
    </source>
</evidence>
<dbReference type="GO" id="GO:0055064">
    <property type="term" value="P:chloride ion homeostasis"/>
    <property type="evidence" value="ECO:0007669"/>
    <property type="project" value="TreeGrafter"/>
</dbReference>
<dbReference type="InterPro" id="IPR004842">
    <property type="entry name" value="SLC12A_fam"/>
</dbReference>
<dbReference type="PANTHER" id="PTHR11827">
    <property type="entry name" value="SOLUTE CARRIER FAMILY 12, CATION COTRANSPORTERS"/>
    <property type="match status" value="1"/>
</dbReference>
<name>A0A3Q0IZ86_DIACI</name>